<reference evidence="2 3" key="1">
    <citation type="journal article" date="2014" name="PLoS ONE">
        <title>Global Analysis of Gene Expression Profiles in Physic Nut (Jatropha curcas L.) Seedlings Exposed to Salt Stress.</title>
        <authorList>
            <person name="Zhang L."/>
            <person name="Zhang C."/>
            <person name="Wu P."/>
            <person name="Chen Y."/>
            <person name="Li M."/>
            <person name="Jiang H."/>
            <person name="Wu G."/>
        </authorList>
    </citation>
    <scope>NUCLEOTIDE SEQUENCE [LARGE SCALE GENOMIC DNA]</scope>
    <source>
        <strain evidence="3">cv. GZQX0401</strain>
        <tissue evidence="2">Young leaves</tissue>
    </source>
</reference>
<protein>
    <submittedName>
        <fullName evidence="2">Uncharacterized protein</fullName>
    </submittedName>
</protein>
<dbReference type="AlphaFoldDB" id="A0A067KI28"/>
<feature type="compositionally biased region" description="Polar residues" evidence="1">
    <location>
        <begin position="108"/>
        <end position="120"/>
    </location>
</feature>
<keyword evidence="3" id="KW-1185">Reference proteome</keyword>
<feature type="compositionally biased region" description="Basic and acidic residues" evidence="1">
    <location>
        <begin position="125"/>
        <end position="138"/>
    </location>
</feature>
<evidence type="ECO:0000256" key="1">
    <source>
        <dbReference type="SAM" id="MobiDB-lite"/>
    </source>
</evidence>
<feature type="region of interest" description="Disordered" evidence="1">
    <location>
        <begin position="87"/>
        <end position="138"/>
    </location>
</feature>
<dbReference type="Proteomes" id="UP000027138">
    <property type="component" value="Unassembled WGS sequence"/>
</dbReference>
<organism evidence="2 3">
    <name type="scientific">Jatropha curcas</name>
    <name type="common">Barbados nut</name>
    <dbReference type="NCBI Taxonomy" id="180498"/>
    <lineage>
        <taxon>Eukaryota</taxon>
        <taxon>Viridiplantae</taxon>
        <taxon>Streptophyta</taxon>
        <taxon>Embryophyta</taxon>
        <taxon>Tracheophyta</taxon>
        <taxon>Spermatophyta</taxon>
        <taxon>Magnoliopsida</taxon>
        <taxon>eudicotyledons</taxon>
        <taxon>Gunneridae</taxon>
        <taxon>Pentapetalae</taxon>
        <taxon>rosids</taxon>
        <taxon>fabids</taxon>
        <taxon>Malpighiales</taxon>
        <taxon>Euphorbiaceae</taxon>
        <taxon>Crotonoideae</taxon>
        <taxon>Jatropheae</taxon>
        <taxon>Jatropha</taxon>
    </lineage>
</organism>
<gene>
    <name evidence="2" type="ORF">JCGZ_15424</name>
</gene>
<evidence type="ECO:0000313" key="3">
    <source>
        <dbReference type="Proteomes" id="UP000027138"/>
    </source>
</evidence>
<sequence>MEMFTYTHTKDHDGNMFVARHALALNPDHSAEEISALQTRVDTQERQLVKLRAHVMRMSSHHGAGTSSSDPLLAIDPHVSIALHQPISSPLDSDTANDTLGTPVDSMTHPTADTTINPVDTTLAHPEDRHHRFDFGPF</sequence>
<accession>A0A067KI28</accession>
<name>A0A067KI28_JATCU</name>
<feature type="compositionally biased region" description="Polar residues" evidence="1">
    <location>
        <begin position="87"/>
        <end position="100"/>
    </location>
</feature>
<evidence type="ECO:0000313" key="2">
    <source>
        <dbReference type="EMBL" id="KDP31504.1"/>
    </source>
</evidence>
<dbReference type="EMBL" id="KK914626">
    <property type="protein sequence ID" value="KDP31504.1"/>
    <property type="molecule type" value="Genomic_DNA"/>
</dbReference>
<proteinExistence type="predicted"/>